<reference evidence="4 5" key="1">
    <citation type="journal article" date="2015" name="Sci. Rep.">
        <title>The power of single molecule real-time sequencing technology in the de novo assembly of a eukaryotic genome.</title>
        <authorList>
            <person name="Sakai H."/>
            <person name="Naito K."/>
            <person name="Ogiso-Tanaka E."/>
            <person name="Takahashi Y."/>
            <person name="Iseki K."/>
            <person name="Muto C."/>
            <person name="Satou K."/>
            <person name="Teruya K."/>
            <person name="Shiroma A."/>
            <person name="Shimoji M."/>
            <person name="Hirano T."/>
            <person name="Itoh T."/>
            <person name="Kaga A."/>
            <person name="Tomooka N."/>
        </authorList>
    </citation>
    <scope>NUCLEOTIDE SEQUENCE [LARGE SCALE GENOMIC DNA]</scope>
    <source>
        <strain evidence="5">cv. Shumari</strain>
    </source>
</reference>
<proteinExistence type="inferred from homology"/>
<dbReference type="Proteomes" id="UP000291084">
    <property type="component" value="Chromosome 4"/>
</dbReference>
<evidence type="ECO:0000313" key="4">
    <source>
        <dbReference type="EMBL" id="BAT83376.1"/>
    </source>
</evidence>
<keyword evidence="2" id="KW-0430">Lectin</keyword>
<dbReference type="PANTHER" id="PTHR32401:SF50">
    <property type="entry name" value="OS07G0133000 PROTEIN"/>
    <property type="match status" value="1"/>
</dbReference>
<feature type="non-terminal residue" evidence="4">
    <location>
        <position position="88"/>
    </location>
</feature>
<evidence type="ECO:0000313" key="5">
    <source>
        <dbReference type="Proteomes" id="UP000291084"/>
    </source>
</evidence>
<dbReference type="Pfam" id="PF00139">
    <property type="entry name" value="Lectin_legB"/>
    <property type="match status" value="1"/>
</dbReference>
<name>A0A0S3RS10_PHAAN</name>
<feature type="domain" description="Legume lectin" evidence="3">
    <location>
        <begin position="12"/>
        <end position="88"/>
    </location>
</feature>
<evidence type="ECO:0000256" key="2">
    <source>
        <dbReference type="ARBA" id="ARBA00022734"/>
    </source>
</evidence>
<dbReference type="InterPro" id="IPR050258">
    <property type="entry name" value="Leguminous_Lectin"/>
</dbReference>
<gene>
    <name evidence="4" type="primary">Vigan.04G051500</name>
    <name evidence="4" type="ORF">VIGAN_04051500</name>
</gene>
<dbReference type="InterPro" id="IPR013320">
    <property type="entry name" value="ConA-like_dom_sf"/>
</dbReference>
<dbReference type="PANTHER" id="PTHR32401">
    <property type="entry name" value="CONCANAVALIN A-LIKE LECTIN FAMILY PROTEIN"/>
    <property type="match status" value="1"/>
</dbReference>
<comment type="similarity">
    <text evidence="1">Belongs to the leguminous lectin family.</text>
</comment>
<dbReference type="AlphaFoldDB" id="A0A0S3RS10"/>
<evidence type="ECO:0000256" key="1">
    <source>
        <dbReference type="ARBA" id="ARBA00007606"/>
    </source>
</evidence>
<dbReference type="SUPFAM" id="SSF49899">
    <property type="entry name" value="Concanavalin A-like lectins/glucanases"/>
    <property type="match status" value="1"/>
</dbReference>
<keyword evidence="5" id="KW-1185">Reference proteome</keyword>
<sequence length="88" mass="10178">MNIVAYFVDGKKEEFNMEKADVVRVWIEYDGETEILNLTISPYLEPKPSKPLIYEAVDIKSVMKESMFFGFSTSTSKRKASAHYIMGW</sequence>
<evidence type="ECO:0000259" key="3">
    <source>
        <dbReference type="Pfam" id="PF00139"/>
    </source>
</evidence>
<dbReference type="GO" id="GO:0030246">
    <property type="term" value="F:carbohydrate binding"/>
    <property type="evidence" value="ECO:0007669"/>
    <property type="project" value="UniProtKB-KW"/>
</dbReference>
<organism evidence="4 5">
    <name type="scientific">Vigna angularis var. angularis</name>
    <dbReference type="NCBI Taxonomy" id="157739"/>
    <lineage>
        <taxon>Eukaryota</taxon>
        <taxon>Viridiplantae</taxon>
        <taxon>Streptophyta</taxon>
        <taxon>Embryophyta</taxon>
        <taxon>Tracheophyta</taxon>
        <taxon>Spermatophyta</taxon>
        <taxon>Magnoliopsida</taxon>
        <taxon>eudicotyledons</taxon>
        <taxon>Gunneridae</taxon>
        <taxon>Pentapetalae</taxon>
        <taxon>rosids</taxon>
        <taxon>fabids</taxon>
        <taxon>Fabales</taxon>
        <taxon>Fabaceae</taxon>
        <taxon>Papilionoideae</taxon>
        <taxon>50 kb inversion clade</taxon>
        <taxon>NPAAA clade</taxon>
        <taxon>indigoferoid/millettioid clade</taxon>
        <taxon>Phaseoleae</taxon>
        <taxon>Vigna</taxon>
    </lineage>
</organism>
<protein>
    <recommendedName>
        <fullName evidence="3">Legume lectin domain-containing protein</fullName>
    </recommendedName>
</protein>
<accession>A0A0S3RS10</accession>
<dbReference type="EMBL" id="AP015037">
    <property type="protein sequence ID" value="BAT83376.1"/>
    <property type="molecule type" value="Genomic_DNA"/>
</dbReference>
<dbReference type="InterPro" id="IPR001220">
    <property type="entry name" value="Legume_lectin_dom"/>
</dbReference>
<dbReference type="Gene3D" id="2.60.120.200">
    <property type="match status" value="1"/>
</dbReference>